<sequence length="377" mass="42396">MGGCQSAPIEESVRSLERVHGFSRKPPLSREDPAILKISIEEATGSDEQHPPESPSFDVSASVRKMLGGVGTATASNISLPFCSVCNIKGVYVSVEDSYDPQYEVTFTHSDKSTSVRRYCSDSSMRRGEWYFLSVSADDVIHCTIRKNYPDGTIVNSPGFRGLFFVRNETPAELKEKEERKTIETGKGIRAVYVREGDRSSPPVPSGDPSIIRIDRGKICGRDESEGTGSVYYDRSELAREMVKGVQDVPFSHLTLPFVSSTHLEGVYVCIDQLAGPPHLLLTFINTKGVKIFKKYMFLQPTDFLEWFYMPVDLDDIVSCTIEGWEIWEDRVREREESQRRNSFETSMLLKSDVRVLEKSGYSWLEGIIFVKASPPP</sequence>
<accession>A0ABQ5KPW1</accession>
<gene>
    <name evidence="2" type="ORF">ADUPG1_007853</name>
</gene>
<dbReference type="EMBL" id="BQXS01010822">
    <property type="protein sequence ID" value="GKT34511.1"/>
    <property type="molecule type" value="Genomic_DNA"/>
</dbReference>
<organism evidence="2 3">
    <name type="scientific">Aduncisulcus paluster</name>
    <dbReference type="NCBI Taxonomy" id="2918883"/>
    <lineage>
        <taxon>Eukaryota</taxon>
        <taxon>Metamonada</taxon>
        <taxon>Carpediemonas-like organisms</taxon>
        <taxon>Aduncisulcus</taxon>
    </lineage>
</organism>
<comment type="caution">
    <text evidence="2">The sequence shown here is derived from an EMBL/GenBank/DDBJ whole genome shotgun (WGS) entry which is preliminary data.</text>
</comment>
<reference evidence="2" key="1">
    <citation type="submission" date="2022-03" db="EMBL/GenBank/DDBJ databases">
        <title>Draft genome sequence of Aduncisulcus paluster, a free-living microaerophilic Fornicata.</title>
        <authorList>
            <person name="Yuyama I."/>
            <person name="Kume K."/>
            <person name="Tamura T."/>
            <person name="Inagaki Y."/>
            <person name="Hashimoto T."/>
        </authorList>
    </citation>
    <scope>NUCLEOTIDE SEQUENCE</scope>
    <source>
        <strain evidence="2">NY0171</strain>
    </source>
</reference>
<name>A0ABQ5KPW1_9EUKA</name>
<proteinExistence type="predicted"/>
<evidence type="ECO:0000313" key="2">
    <source>
        <dbReference type="EMBL" id="GKT34511.1"/>
    </source>
</evidence>
<feature type="compositionally biased region" description="Basic and acidic residues" evidence="1">
    <location>
        <begin position="11"/>
        <end position="20"/>
    </location>
</feature>
<dbReference type="Proteomes" id="UP001057375">
    <property type="component" value="Unassembled WGS sequence"/>
</dbReference>
<keyword evidence="3" id="KW-1185">Reference proteome</keyword>
<evidence type="ECO:0000256" key="1">
    <source>
        <dbReference type="SAM" id="MobiDB-lite"/>
    </source>
</evidence>
<protein>
    <submittedName>
        <fullName evidence="2">Uncharacterized protein</fullName>
    </submittedName>
</protein>
<evidence type="ECO:0000313" key="3">
    <source>
        <dbReference type="Proteomes" id="UP001057375"/>
    </source>
</evidence>
<feature type="region of interest" description="Disordered" evidence="1">
    <location>
        <begin position="1"/>
        <end position="58"/>
    </location>
</feature>